<dbReference type="InterPro" id="IPR036390">
    <property type="entry name" value="WH_DNA-bd_sf"/>
</dbReference>
<reference evidence="7" key="1">
    <citation type="submission" date="2016-06" db="EMBL/GenBank/DDBJ databases">
        <authorList>
            <person name="Rodrigo-Torres L."/>
            <person name="Arahal R.D."/>
            <person name="Lucena T."/>
        </authorList>
    </citation>
    <scope>NUCLEOTIDE SEQUENCE [LARGE SCALE GENOMIC DNA]</scope>
    <source>
        <strain evidence="7">CECT8203</strain>
    </source>
</reference>
<dbReference type="PANTHER" id="PTHR30126">
    <property type="entry name" value="HTH-TYPE TRANSCRIPTIONAL REGULATOR"/>
    <property type="match status" value="1"/>
</dbReference>
<keyword evidence="7" id="KW-1185">Reference proteome</keyword>
<dbReference type="CDD" id="cd08430">
    <property type="entry name" value="PBP2_IlvY"/>
    <property type="match status" value="1"/>
</dbReference>
<protein>
    <submittedName>
        <fullName evidence="6">HTH-type transcriptional regulator GltC</fullName>
    </submittedName>
</protein>
<dbReference type="InterPro" id="IPR005119">
    <property type="entry name" value="LysR_subst-bd"/>
</dbReference>
<sequence length="339" mass="37816">MNSVHNVDVVIERVHTNAESELLKVIYSQFVVANNATTDIFSTMNIKSLQAFIHLCESKSFNKTATAMHISASALSRQIQKLEQDTHQSLFLRDNRSVELTPAGKKLLPIAVNIVSEWQQFQSESQHGENELRGKLRLFCSVTASYSHLPELLAEFRLLYPYIEFELFTGDPAQAIDKVLNDETDIAISALPELLPARLEFEPISDIPLSVIAPVGVSTFGLELAEGLPDWNKIPFIVPEAGTARERANAWFKKMRIKPNIYAQVSGHEAIVSMVALGCGVGIAPEVVIVNSPVRDKIQRLKLQPIKPFKLGVVCKRSNLDNQLLSAFWKVAEKVYIQP</sequence>
<accession>A0A240ENN3</accession>
<evidence type="ECO:0000256" key="3">
    <source>
        <dbReference type="ARBA" id="ARBA00023125"/>
    </source>
</evidence>
<dbReference type="SUPFAM" id="SSF46785">
    <property type="entry name" value="Winged helix' DNA-binding domain"/>
    <property type="match status" value="1"/>
</dbReference>
<evidence type="ECO:0000256" key="2">
    <source>
        <dbReference type="ARBA" id="ARBA00023015"/>
    </source>
</evidence>
<dbReference type="NCBIfam" id="NF008722">
    <property type="entry name" value="PRK11716.1"/>
    <property type="match status" value="1"/>
</dbReference>
<gene>
    <name evidence="6" type="primary">gltC_2</name>
    <name evidence="6" type="ORF">VTH8203_03774</name>
</gene>
<evidence type="ECO:0000259" key="5">
    <source>
        <dbReference type="PROSITE" id="PS50931"/>
    </source>
</evidence>
<dbReference type="EMBL" id="OANU01000098">
    <property type="protein sequence ID" value="SNX50121.1"/>
    <property type="molecule type" value="Genomic_DNA"/>
</dbReference>
<dbReference type="Gene3D" id="3.40.190.10">
    <property type="entry name" value="Periplasmic binding protein-like II"/>
    <property type="match status" value="2"/>
</dbReference>
<keyword evidence="2" id="KW-0805">Transcription regulation</keyword>
<evidence type="ECO:0000256" key="4">
    <source>
        <dbReference type="ARBA" id="ARBA00023163"/>
    </source>
</evidence>
<dbReference type="FunFam" id="1.10.10.10:FF:000001">
    <property type="entry name" value="LysR family transcriptional regulator"/>
    <property type="match status" value="1"/>
</dbReference>
<dbReference type="GO" id="GO:0003700">
    <property type="term" value="F:DNA-binding transcription factor activity"/>
    <property type="evidence" value="ECO:0007669"/>
    <property type="project" value="InterPro"/>
</dbReference>
<keyword evidence="3" id="KW-0238">DNA-binding</keyword>
<name>A0A240ENN3_9VIBR</name>
<evidence type="ECO:0000256" key="1">
    <source>
        <dbReference type="ARBA" id="ARBA00009437"/>
    </source>
</evidence>
<dbReference type="AlphaFoldDB" id="A0A240ENN3"/>
<organism evidence="6 7">
    <name type="scientific">Vibrio thalassae</name>
    <dbReference type="NCBI Taxonomy" id="1243014"/>
    <lineage>
        <taxon>Bacteria</taxon>
        <taxon>Pseudomonadati</taxon>
        <taxon>Pseudomonadota</taxon>
        <taxon>Gammaproteobacteria</taxon>
        <taxon>Vibrionales</taxon>
        <taxon>Vibrionaceae</taxon>
        <taxon>Vibrio</taxon>
    </lineage>
</organism>
<keyword evidence="4" id="KW-0804">Transcription</keyword>
<dbReference type="PANTHER" id="PTHR30126:SF81">
    <property type="entry name" value="HTH-TYPE TRANSCRIPTIONAL REGULATOR ILVY"/>
    <property type="match status" value="1"/>
</dbReference>
<evidence type="ECO:0000313" key="7">
    <source>
        <dbReference type="Proteomes" id="UP000219336"/>
    </source>
</evidence>
<dbReference type="InterPro" id="IPR037404">
    <property type="entry name" value="IlvY_PBP2"/>
</dbReference>
<evidence type="ECO:0000313" key="6">
    <source>
        <dbReference type="EMBL" id="SNX50121.1"/>
    </source>
</evidence>
<dbReference type="InterPro" id="IPR036388">
    <property type="entry name" value="WH-like_DNA-bd_sf"/>
</dbReference>
<dbReference type="Gene3D" id="1.10.10.10">
    <property type="entry name" value="Winged helix-like DNA-binding domain superfamily/Winged helix DNA-binding domain"/>
    <property type="match status" value="1"/>
</dbReference>
<dbReference type="InterPro" id="IPR000847">
    <property type="entry name" value="LysR_HTH_N"/>
</dbReference>
<comment type="similarity">
    <text evidence="1">Belongs to the LysR transcriptional regulatory family.</text>
</comment>
<proteinExistence type="inferred from homology"/>
<dbReference type="Pfam" id="PF03466">
    <property type="entry name" value="LysR_substrate"/>
    <property type="match status" value="1"/>
</dbReference>
<dbReference type="Proteomes" id="UP000219336">
    <property type="component" value="Unassembled WGS sequence"/>
</dbReference>
<dbReference type="PROSITE" id="PS50931">
    <property type="entry name" value="HTH_LYSR"/>
    <property type="match status" value="1"/>
</dbReference>
<dbReference type="GO" id="GO:0000976">
    <property type="term" value="F:transcription cis-regulatory region binding"/>
    <property type="evidence" value="ECO:0007669"/>
    <property type="project" value="TreeGrafter"/>
</dbReference>
<dbReference type="Pfam" id="PF00126">
    <property type="entry name" value="HTH_1"/>
    <property type="match status" value="1"/>
</dbReference>
<dbReference type="SUPFAM" id="SSF53850">
    <property type="entry name" value="Periplasmic binding protein-like II"/>
    <property type="match status" value="1"/>
</dbReference>
<feature type="domain" description="HTH lysR-type" evidence="5">
    <location>
        <begin position="44"/>
        <end position="101"/>
    </location>
</feature>